<dbReference type="STRING" id="983967.A0A1E4SV69"/>
<dbReference type="EMBL" id="KV453865">
    <property type="protein sequence ID" value="ODV83332.1"/>
    <property type="molecule type" value="Genomic_DNA"/>
</dbReference>
<dbReference type="InterPro" id="IPR013083">
    <property type="entry name" value="Znf_RING/FYVE/PHD"/>
</dbReference>
<dbReference type="InterPro" id="IPR001841">
    <property type="entry name" value="Znf_RING"/>
</dbReference>
<feature type="compositionally biased region" description="Polar residues" evidence="7">
    <location>
        <begin position="498"/>
        <end position="508"/>
    </location>
</feature>
<evidence type="ECO:0000256" key="1">
    <source>
        <dbReference type="ARBA" id="ARBA00004496"/>
    </source>
</evidence>
<comment type="subcellular location">
    <subcellularLocation>
        <location evidence="1">Cytoplasm</location>
    </subcellularLocation>
</comment>
<gene>
    <name evidence="9" type="ORF">CANARDRAFT_178818</name>
</gene>
<dbReference type="InterPro" id="IPR018957">
    <property type="entry name" value="Znf_C3HC4_RING-type"/>
</dbReference>
<dbReference type="SMART" id="SM00184">
    <property type="entry name" value="RING"/>
    <property type="match status" value="1"/>
</dbReference>
<keyword evidence="4 6" id="KW-0863">Zinc-finger</keyword>
<dbReference type="PROSITE" id="PS00518">
    <property type="entry name" value="ZF_RING_1"/>
    <property type="match status" value="1"/>
</dbReference>
<evidence type="ECO:0000259" key="8">
    <source>
        <dbReference type="PROSITE" id="PS50089"/>
    </source>
</evidence>
<keyword evidence="5" id="KW-0862">Zinc</keyword>
<evidence type="ECO:0000313" key="9">
    <source>
        <dbReference type="EMBL" id="ODV83332.1"/>
    </source>
</evidence>
<dbReference type="AlphaFoldDB" id="A0A1E4SV69"/>
<proteinExistence type="predicted"/>
<reference evidence="10" key="1">
    <citation type="submission" date="2016-04" db="EMBL/GenBank/DDBJ databases">
        <title>Comparative genomics of biotechnologically important yeasts.</title>
        <authorList>
            <consortium name="DOE Joint Genome Institute"/>
            <person name="Riley R."/>
            <person name="Haridas S."/>
            <person name="Wolfe K.H."/>
            <person name="Lopes M.R."/>
            <person name="Hittinger C.T."/>
            <person name="Goker M."/>
            <person name="Salamov A."/>
            <person name="Wisecaver J."/>
            <person name="Long T.M."/>
            <person name="Aerts A.L."/>
            <person name="Barry K."/>
            <person name="Choi C."/>
            <person name="Clum A."/>
            <person name="Coughlan A.Y."/>
            <person name="Deshpande S."/>
            <person name="Douglass A.P."/>
            <person name="Hanson S.J."/>
            <person name="Klenk H.-P."/>
            <person name="Labutti K."/>
            <person name="Lapidus A."/>
            <person name="Lindquist E."/>
            <person name="Lipzen A."/>
            <person name="Meier-Kolthoff J.P."/>
            <person name="Ohm R.A."/>
            <person name="Otillar R.P."/>
            <person name="Pangilinan J."/>
            <person name="Peng Y."/>
            <person name="Rokas A."/>
            <person name="Rosa C.A."/>
            <person name="Scheuner C."/>
            <person name="Sibirny A.A."/>
            <person name="Slot J.C."/>
            <person name="Stielow J.B."/>
            <person name="Sun H."/>
            <person name="Kurtzman C.P."/>
            <person name="Blackwell M."/>
            <person name="Grigoriev I.V."/>
            <person name="Jeffries T.W."/>
        </authorList>
    </citation>
    <scope>NUCLEOTIDE SEQUENCE [LARGE SCALE GENOMIC DNA]</scope>
    <source>
        <strain evidence="10">NRRL YB-2248</strain>
    </source>
</reference>
<protein>
    <recommendedName>
        <fullName evidence="8">RING-type domain-containing protein</fullName>
    </recommendedName>
</protein>
<dbReference type="Pfam" id="PF00097">
    <property type="entry name" value="zf-C3HC4"/>
    <property type="match status" value="1"/>
</dbReference>
<dbReference type="SUPFAM" id="SSF57850">
    <property type="entry name" value="RING/U-box"/>
    <property type="match status" value="1"/>
</dbReference>
<feature type="non-terminal residue" evidence="9">
    <location>
        <position position="580"/>
    </location>
</feature>
<evidence type="ECO:0000256" key="4">
    <source>
        <dbReference type="ARBA" id="ARBA00022771"/>
    </source>
</evidence>
<dbReference type="GO" id="GO:0008270">
    <property type="term" value="F:zinc ion binding"/>
    <property type="evidence" value="ECO:0007669"/>
    <property type="project" value="UniProtKB-KW"/>
</dbReference>
<dbReference type="PROSITE" id="PS50089">
    <property type="entry name" value="ZF_RING_2"/>
    <property type="match status" value="1"/>
</dbReference>
<dbReference type="PANTHER" id="PTHR12983:SF9">
    <property type="entry name" value="E3 UBIQUITIN-PROTEIN LIGASE RNF10"/>
    <property type="match status" value="1"/>
</dbReference>
<accession>A0A1E4SV69</accession>
<dbReference type="GO" id="GO:0000976">
    <property type="term" value="F:transcription cis-regulatory region binding"/>
    <property type="evidence" value="ECO:0007669"/>
    <property type="project" value="TreeGrafter"/>
</dbReference>
<organism evidence="9 10">
    <name type="scientific">[Candida] arabinofermentans NRRL YB-2248</name>
    <dbReference type="NCBI Taxonomy" id="983967"/>
    <lineage>
        <taxon>Eukaryota</taxon>
        <taxon>Fungi</taxon>
        <taxon>Dikarya</taxon>
        <taxon>Ascomycota</taxon>
        <taxon>Saccharomycotina</taxon>
        <taxon>Pichiomycetes</taxon>
        <taxon>Pichiales</taxon>
        <taxon>Pichiaceae</taxon>
        <taxon>Ogataea</taxon>
        <taxon>Ogataea/Candida clade</taxon>
    </lineage>
</organism>
<keyword evidence="2" id="KW-0963">Cytoplasm</keyword>
<feature type="compositionally biased region" description="Basic and acidic residues" evidence="7">
    <location>
        <begin position="509"/>
        <end position="525"/>
    </location>
</feature>
<evidence type="ECO:0000256" key="7">
    <source>
        <dbReference type="SAM" id="MobiDB-lite"/>
    </source>
</evidence>
<evidence type="ECO:0000256" key="3">
    <source>
        <dbReference type="ARBA" id="ARBA00022723"/>
    </source>
</evidence>
<name>A0A1E4SV69_9ASCO</name>
<feature type="non-terminal residue" evidence="9">
    <location>
        <position position="1"/>
    </location>
</feature>
<dbReference type="GO" id="GO:0005737">
    <property type="term" value="C:cytoplasm"/>
    <property type="evidence" value="ECO:0007669"/>
    <property type="project" value="UniProtKB-SubCell"/>
</dbReference>
<dbReference type="GO" id="GO:0045944">
    <property type="term" value="P:positive regulation of transcription by RNA polymerase II"/>
    <property type="evidence" value="ECO:0007669"/>
    <property type="project" value="TreeGrafter"/>
</dbReference>
<feature type="domain" description="RING-type" evidence="8">
    <location>
        <begin position="102"/>
        <end position="152"/>
    </location>
</feature>
<dbReference type="InterPro" id="IPR017907">
    <property type="entry name" value="Znf_RING_CS"/>
</dbReference>
<evidence type="ECO:0000256" key="2">
    <source>
        <dbReference type="ARBA" id="ARBA00022490"/>
    </source>
</evidence>
<dbReference type="InterPro" id="IPR039739">
    <property type="entry name" value="MAG2/RNF10"/>
</dbReference>
<keyword evidence="10" id="KW-1185">Reference proteome</keyword>
<feature type="region of interest" description="Disordered" evidence="7">
    <location>
        <begin position="498"/>
        <end position="526"/>
    </location>
</feature>
<dbReference type="PANTHER" id="PTHR12983">
    <property type="entry name" value="RING FINGER 10 FAMILY MEMBER"/>
    <property type="match status" value="1"/>
</dbReference>
<evidence type="ECO:0000256" key="6">
    <source>
        <dbReference type="PROSITE-ProRule" id="PRU00175"/>
    </source>
</evidence>
<evidence type="ECO:0000256" key="5">
    <source>
        <dbReference type="ARBA" id="ARBA00022833"/>
    </source>
</evidence>
<sequence>DDYLEKSIIKGKRGMDISHLLDFQLPEHNNPMTNTNNDLKPRRNRYNGSKPLHLTGRRYVNVNYKFIVDYRGDYRSQILDPNIPLDDASILRVLINKNDHQCPICLGDEFIAPRMTLCGHIFCYPCLLRLFASLPKDDPKIKNSVVKCPLCSENIKEKHELLPVLMNHINENFEKPHINEEIELQLMYRDSSKIFAQPFQLYLQGDQFNGNIPWINSNSTPISFLTDSSSSYCKYARLMKCDLNFIMNCFEMELDIIKSQQLLDKEIYQDDGYHYDLAILKIQARMEATRESFQNSDNIPSSPPSPPLSLNFELDELKFNELTIKQHDFKMDETNSKGFYFYQCITNSNTKFFLNNLDIQIFKNVYGDYCKFPLKLKMKVENINYENNIITSDLINKLKYIGHLPIGTELGFLELQWKDEITKNPIIPFENFTKFSKKLNERSKFAKYKKLKEDRNKINFEKELELKTLKFYSDENNLNLQDYGYNLKLENEFNHFTNDSAPPLTNDTTNEKVDDGDHHYHHDDESQYDTTIWGTRIKKVVNPEDVFEEEQDAFEAEMMINKAKEDAIITGTKGKGKGKK</sequence>
<dbReference type="Proteomes" id="UP000094801">
    <property type="component" value="Unassembled WGS sequence"/>
</dbReference>
<dbReference type="OrthoDB" id="302966at2759"/>
<evidence type="ECO:0000313" key="10">
    <source>
        <dbReference type="Proteomes" id="UP000094801"/>
    </source>
</evidence>
<dbReference type="Gene3D" id="3.30.40.10">
    <property type="entry name" value="Zinc/RING finger domain, C3HC4 (zinc finger)"/>
    <property type="match status" value="1"/>
</dbReference>
<keyword evidence="3" id="KW-0479">Metal-binding</keyword>